<dbReference type="GO" id="GO:0033693">
    <property type="term" value="P:neurofilament bundle assembly"/>
    <property type="evidence" value="ECO:0007669"/>
    <property type="project" value="TreeGrafter"/>
</dbReference>
<dbReference type="Pfam" id="PF00038">
    <property type="entry name" value="Filament"/>
    <property type="match status" value="1"/>
</dbReference>
<dbReference type="GO" id="GO:0099184">
    <property type="term" value="F:structural constituent of postsynaptic intermediate filament cytoskeleton"/>
    <property type="evidence" value="ECO:0007669"/>
    <property type="project" value="TreeGrafter"/>
</dbReference>
<dbReference type="FunFam" id="1.20.5.1160:FF:000001">
    <property type="entry name" value="Keratin type II"/>
    <property type="match status" value="1"/>
</dbReference>
<keyword evidence="10" id="KW-1185">Reference proteome</keyword>
<dbReference type="Gene3D" id="1.20.5.1160">
    <property type="entry name" value="Vasodilator-stimulated phosphoprotein"/>
    <property type="match status" value="1"/>
</dbReference>
<sequence length="706" mass="79648">MTLSVAVPCCSVVAYPRLLHPQHSSSPHPSLPWPRLAGWHYYQFFLSACLQKIAYVTVITGSIKAGVMQIHCAFNPATFPDTEQLISQVMTSSGFDPYFPSTYKRRVVVRSSGYGAAGGIGARSAYSTHSAPITSYGSSRRSYPTYTRAASGYSTVLSAPVPAAAATELRLDQAAQVSSEFKVLRTQEKAELQDLNDRFASFIERVHELEQQNKLLETELLLLRQRQTEPSNLRALYEHEIRQLRAAVEEARHEKQAAQDHRDEMEDVLRNLQKRYEDEVLGREEAEGRLMDARKGADEASLGQAELEKRVGTLLDELAFLKRLCESEIAELQAQIQYSAEVSVEMEVAKPDLSAALRDIRVQYEKLAQRNLQSAEEWFCNKMNVMTVGTVRNTESARNAKDEAGEYRRLLNARTLEIDACREMNQALENQLQEVEEKQSAEISALQDTISQLEEELRANKNDMARYLKDYQDLLNVKMALDIEIAAYRKLLEGEENRLNVSAPGPSAVYSQAMYSAPSYGRTHVFLQPQLSSAPPYLLSSRLYTPSFTTEEIISASQAQQAEASPPQEEEEEEEEEEQVEEEEKAEEEEEQGDEKEDEEEEVEKEQEEEGEGDGEEEGQREEEEAVEKEDEKQEEEEADGEAGEAEDGEKEDEEEGGEDSQPQEEEDAEPKEEGDAEGEKEEEETEKEEEVEAEEKGGKISDKKV</sequence>
<comment type="subcellular location">
    <subcellularLocation>
        <location evidence="1">Cytoplasm</location>
    </subcellularLocation>
</comment>
<feature type="domain" description="IF rod" evidence="8">
    <location>
        <begin position="188"/>
        <end position="499"/>
    </location>
</feature>
<feature type="region of interest" description="Disordered" evidence="7">
    <location>
        <begin position="555"/>
        <end position="706"/>
    </location>
</feature>
<dbReference type="PANTHER" id="PTHR45652:SF8">
    <property type="entry name" value="NEUROFILAMENT LIGHT POLYPEPTIDE"/>
    <property type="match status" value="1"/>
</dbReference>
<dbReference type="PROSITE" id="PS00226">
    <property type="entry name" value="IF_ROD_1"/>
    <property type="match status" value="1"/>
</dbReference>
<dbReference type="Gene3D" id="1.20.5.170">
    <property type="match status" value="1"/>
</dbReference>
<dbReference type="PROSITE" id="PS51842">
    <property type="entry name" value="IF_ROD_2"/>
    <property type="match status" value="1"/>
</dbReference>
<evidence type="ECO:0000256" key="2">
    <source>
        <dbReference type="ARBA" id="ARBA00022490"/>
    </source>
</evidence>
<keyword evidence="3 5" id="KW-0403">Intermediate filament</keyword>
<evidence type="ECO:0000313" key="10">
    <source>
        <dbReference type="Proteomes" id="UP000265080"/>
    </source>
</evidence>
<dbReference type="AlphaFoldDB" id="A0A3P8SFP9"/>
<organism evidence="9 10">
    <name type="scientific">Amphiprion percula</name>
    <name type="common">Orange clownfish</name>
    <name type="synonym">Lutjanus percula</name>
    <dbReference type="NCBI Taxonomy" id="161767"/>
    <lineage>
        <taxon>Eukaryota</taxon>
        <taxon>Metazoa</taxon>
        <taxon>Chordata</taxon>
        <taxon>Craniata</taxon>
        <taxon>Vertebrata</taxon>
        <taxon>Euteleostomi</taxon>
        <taxon>Actinopterygii</taxon>
        <taxon>Neopterygii</taxon>
        <taxon>Teleostei</taxon>
        <taxon>Neoteleostei</taxon>
        <taxon>Acanthomorphata</taxon>
        <taxon>Ovalentaria</taxon>
        <taxon>Pomacentridae</taxon>
        <taxon>Amphiprion</taxon>
    </lineage>
</organism>
<feature type="compositionally biased region" description="Low complexity" evidence="7">
    <location>
        <begin position="556"/>
        <end position="567"/>
    </location>
</feature>
<dbReference type="InterPro" id="IPR018039">
    <property type="entry name" value="IF_conserved"/>
</dbReference>
<feature type="compositionally biased region" description="Acidic residues" evidence="7">
    <location>
        <begin position="568"/>
        <end position="694"/>
    </location>
</feature>
<dbReference type="InterPro" id="IPR050405">
    <property type="entry name" value="Intermediate_filament"/>
</dbReference>
<feature type="coiled-coil region" evidence="6">
    <location>
        <begin position="192"/>
        <end position="275"/>
    </location>
</feature>
<evidence type="ECO:0000256" key="3">
    <source>
        <dbReference type="ARBA" id="ARBA00022754"/>
    </source>
</evidence>
<dbReference type="GeneTree" id="ENSGT00940000156208"/>
<dbReference type="Ensembl" id="ENSAPET00000010899.1">
    <property type="protein sequence ID" value="ENSAPEP00000010609.1"/>
    <property type="gene ID" value="ENSAPEG00000007609.1"/>
</dbReference>
<dbReference type="GO" id="GO:0030424">
    <property type="term" value="C:axon"/>
    <property type="evidence" value="ECO:0007669"/>
    <property type="project" value="TreeGrafter"/>
</dbReference>
<dbReference type="SUPFAM" id="SSF64593">
    <property type="entry name" value="Intermediate filament protein, coiled coil region"/>
    <property type="match status" value="2"/>
</dbReference>
<evidence type="ECO:0000259" key="8">
    <source>
        <dbReference type="PROSITE" id="PS51842"/>
    </source>
</evidence>
<protein>
    <submittedName>
        <fullName evidence="9">Neurofilament light chain</fullName>
    </submittedName>
</protein>
<feature type="coiled-coil region" evidence="6">
    <location>
        <begin position="418"/>
        <end position="470"/>
    </location>
</feature>
<dbReference type="GO" id="GO:0099160">
    <property type="term" value="C:postsynaptic intermediate filament cytoskeleton"/>
    <property type="evidence" value="ECO:0007669"/>
    <property type="project" value="TreeGrafter"/>
</dbReference>
<evidence type="ECO:0000256" key="4">
    <source>
        <dbReference type="ARBA" id="ARBA00023054"/>
    </source>
</evidence>
<keyword evidence="2" id="KW-0963">Cytoplasm</keyword>
<dbReference type="STRING" id="161767.ENSAPEP00000010609"/>
<evidence type="ECO:0000256" key="1">
    <source>
        <dbReference type="ARBA" id="ARBA00004496"/>
    </source>
</evidence>
<keyword evidence="4 6" id="KW-0175">Coiled coil</keyword>
<proteinExistence type="inferred from homology"/>
<evidence type="ECO:0000313" key="9">
    <source>
        <dbReference type="Ensembl" id="ENSAPEP00000010609.1"/>
    </source>
</evidence>
<dbReference type="GO" id="GO:0005882">
    <property type="term" value="C:intermediate filament"/>
    <property type="evidence" value="ECO:0007669"/>
    <property type="project" value="UniProtKB-KW"/>
</dbReference>
<dbReference type="SMART" id="SM01391">
    <property type="entry name" value="Filament"/>
    <property type="match status" value="1"/>
</dbReference>
<comment type="similarity">
    <text evidence="5">Belongs to the intermediate filament family.</text>
</comment>
<dbReference type="GO" id="GO:0005737">
    <property type="term" value="C:cytoplasm"/>
    <property type="evidence" value="ECO:0007669"/>
    <property type="project" value="UniProtKB-SubCell"/>
</dbReference>
<name>A0A3P8SFP9_AMPPE</name>
<reference evidence="9 10" key="1">
    <citation type="submission" date="2018-03" db="EMBL/GenBank/DDBJ databases">
        <title>Finding Nemo's genes: A chromosome-scale reference assembly of the genome of the orange clownfish Amphiprion percula.</title>
        <authorList>
            <person name="Lehmann R."/>
        </authorList>
    </citation>
    <scope>NUCLEOTIDE SEQUENCE</scope>
</reference>
<evidence type="ECO:0000256" key="6">
    <source>
        <dbReference type="SAM" id="Coils"/>
    </source>
</evidence>
<dbReference type="Gene3D" id="1.20.5.500">
    <property type="entry name" value="Single helix bin"/>
    <property type="match status" value="1"/>
</dbReference>
<evidence type="ECO:0000256" key="5">
    <source>
        <dbReference type="RuleBase" id="RU000685"/>
    </source>
</evidence>
<evidence type="ECO:0000256" key="7">
    <source>
        <dbReference type="SAM" id="MobiDB-lite"/>
    </source>
</evidence>
<dbReference type="OMA" id="YKRRYME"/>
<accession>A0A3P8SFP9</accession>
<dbReference type="Proteomes" id="UP000265080">
    <property type="component" value="Chromosome 5"/>
</dbReference>
<reference evidence="9" key="2">
    <citation type="submission" date="2025-08" db="UniProtKB">
        <authorList>
            <consortium name="Ensembl"/>
        </authorList>
    </citation>
    <scope>IDENTIFICATION</scope>
</reference>
<dbReference type="FunFam" id="1.20.5.170:FF:000002">
    <property type="entry name" value="Type I keratin KA11"/>
    <property type="match status" value="1"/>
</dbReference>
<dbReference type="InterPro" id="IPR039008">
    <property type="entry name" value="IF_rod_dom"/>
</dbReference>
<dbReference type="PANTHER" id="PTHR45652">
    <property type="entry name" value="GLIAL FIBRILLARY ACIDIC PROTEIN"/>
    <property type="match status" value="1"/>
</dbReference>
<reference evidence="9" key="3">
    <citation type="submission" date="2025-09" db="UniProtKB">
        <authorList>
            <consortium name="Ensembl"/>
        </authorList>
    </citation>
    <scope>IDENTIFICATION</scope>
</reference>
<feature type="compositionally biased region" description="Basic and acidic residues" evidence="7">
    <location>
        <begin position="695"/>
        <end position="706"/>
    </location>
</feature>